<evidence type="ECO:0000256" key="7">
    <source>
        <dbReference type="ARBA" id="ARBA00022917"/>
    </source>
</evidence>
<dbReference type="CDD" id="cd00165">
    <property type="entry name" value="S4"/>
    <property type="match status" value="1"/>
</dbReference>
<dbReference type="PRINTS" id="PR01040">
    <property type="entry name" value="TRNASYNTHTYR"/>
</dbReference>
<dbReference type="Pfam" id="PF00579">
    <property type="entry name" value="tRNA-synt_1b"/>
    <property type="match status" value="1"/>
</dbReference>
<keyword evidence="3 11" id="KW-0436">Ligase</keyword>
<dbReference type="GO" id="GO:0042803">
    <property type="term" value="F:protein homodimerization activity"/>
    <property type="evidence" value="ECO:0007669"/>
    <property type="project" value="UniProtKB-ARBA"/>
</dbReference>
<dbReference type="Gene3D" id="1.10.240.10">
    <property type="entry name" value="Tyrosyl-Transfer RNA Synthetase"/>
    <property type="match status" value="1"/>
</dbReference>
<comment type="similarity">
    <text evidence="10 11">Belongs to the class-I aminoacyl-tRNA synthetase family. TyrS type 1 subfamily.</text>
</comment>
<feature type="binding site" evidence="11">
    <location>
        <position position="37"/>
    </location>
    <ligand>
        <name>L-tyrosine</name>
        <dbReference type="ChEBI" id="CHEBI:58315"/>
    </ligand>
</feature>
<dbReference type="GO" id="GO:0005829">
    <property type="term" value="C:cytosol"/>
    <property type="evidence" value="ECO:0007669"/>
    <property type="project" value="TreeGrafter"/>
</dbReference>
<dbReference type="PANTHER" id="PTHR11766:SF0">
    <property type="entry name" value="TYROSINE--TRNA LIGASE, MITOCHONDRIAL"/>
    <property type="match status" value="1"/>
</dbReference>
<dbReference type="Gene3D" id="3.10.290.10">
    <property type="entry name" value="RNA-binding S4 domain"/>
    <property type="match status" value="1"/>
</dbReference>
<keyword evidence="4 11" id="KW-0547">Nucleotide-binding</keyword>
<organism evidence="14 15">
    <name type="scientific">Buchnera aphidicola</name>
    <name type="common">Sarucallis kahawaluokalani</name>
    <dbReference type="NCBI Taxonomy" id="1241878"/>
    <lineage>
        <taxon>Bacteria</taxon>
        <taxon>Pseudomonadati</taxon>
        <taxon>Pseudomonadota</taxon>
        <taxon>Gammaproteobacteria</taxon>
        <taxon>Enterobacterales</taxon>
        <taxon>Erwiniaceae</taxon>
        <taxon>Buchnera</taxon>
    </lineage>
</organism>
<dbReference type="GO" id="GO:0005524">
    <property type="term" value="F:ATP binding"/>
    <property type="evidence" value="ECO:0007669"/>
    <property type="project" value="UniProtKB-UniRule"/>
</dbReference>
<keyword evidence="6 12" id="KW-0694">RNA-binding</keyword>
<proteinExistence type="inferred from homology"/>
<comment type="catalytic activity">
    <reaction evidence="9 11">
        <text>tRNA(Tyr) + L-tyrosine + ATP = L-tyrosyl-tRNA(Tyr) + AMP + diphosphate + H(+)</text>
        <dbReference type="Rhea" id="RHEA:10220"/>
        <dbReference type="Rhea" id="RHEA-COMP:9706"/>
        <dbReference type="Rhea" id="RHEA-COMP:9707"/>
        <dbReference type="ChEBI" id="CHEBI:15378"/>
        <dbReference type="ChEBI" id="CHEBI:30616"/>
        <dbReference type="ChEBI" id="CHEBI:33019"/>
        <dbReference type="ChEBI" id="CHEBI:58315"/>
        <dbReference type="ChEBI" id="CHEBI:78442"/>
        <dbReference type="ChEBI" id="CHEBI:78536"/>
        <dbReference type="ChEBI" id="CHEBI:456215"/>
        <dbReference type="EC" id="6.1.1.1"/>
    </reaction>
</comment>
<reference evidence="14 15" key="1">
    <citation type="submission" date="2018-10" db="EMBL/GenBank/DDBJ databases">
        <title>Comparative functional genomics of the obligate endosymbiont Buchnera aphidicola.</title>
        <authorList>
            <person name="Chong R.A."/>
        </authorList>
    </citation>
    <scope>NUCLEOTIDE SEQUENCE [LARGE SCALE GENOMIC DNA]</scope>
    <source>
        <strain evidence="14 15">Ska</strain>
    </source>
</reference>
<feature type="short sequence motif" description="'HIGH' region" evidence="11">
    <location>
        <begin position="42"/>
        <end position="51"/>
    </location>
</feature>
<accession>A0A4D6Y8B4</accession>
<dbReference type="PANTHER" id="PTHR11766">
    <property type="entry name" value="TYROSYL-TRNA SYNTHETASE"/>
    <property type="match status" value="1"/>
</dbReference>
<evidence type="ECO:0000256" key="2">
    <source>
        <dbReference type="ARBA" id="ARBA00022490"/>
    </source>
</evidence>
<evidence type="ECO:0000313" key="14">
    <source>
        <dbReference type="EMBL" id="QCI25887.1"/>
    </source>
</evidence>
<dbReference type="InterPro" id="IPR024107">
    <property type="entry name" value="Tyr-tRNA-ligase_bac_1"/>
</dbReference>
<comment type="subunit">
    <text evidence="11">Homodimer.</text>
</comment>
<dbReference type="InterPro" id="IPR036986">
    <property type="entry name" value="S4_RNA-bd_sf"/>
</dbReference>
<evidence type="ECO:0000256" key="1">
    <source>
        <dbReference type="ARBA" id="ARBA00004496"/>
    </source>
</evidence>
<dbReference type="InterPro" id="IPR024088">
    <property type="entry name" value="Tyr-tRNA-ligase_bac-type"/>
</dbReference>
<keyword evidence="8 11" id="KW-0030">Aminoacyl-tRNA synthetase</keyword>
<comment type="function">
    <text evidence="11">Catalyzes the attachment of tyrosine to tRNA(Tyr) in a two-step reaction: tyrosine is first activated by ATP to form Tyr-AMP and then transferred to the acceptor end of tRNA(Tyr).</text>
</comment>
<dbReference type="CDD" id="cd00805">
    <property type="entry name" value="TyrRS_core"/>
    <property type="match status" value="1"/>
</dbReference>
<keyword evidence="2 11" id="KW-0963">Cytoplasm</keyword>
<comment type="subcellular location">
    <subcellularLocation>
        <location evidence="1 11">Cytoplasm</location>
    </subcellularLocation>
</comment>
<evidence type="ECO:0000259" key="13">
    <source>
        <dbReference type="Pfam" id="PF22421"/>
    </source>
</evidence>
<dbReference type="GO" id="GO:0003723">
    <property type="term" value="F:RNA binding"/>
    <property type="evidence" value="ECO:0007669"/>
    <property type="project" value="UniProtKB-KW"/>
</dbReference>
<dbReference type="PROSITE" id="PS00178">
    <property type="entry name" value="AA_TRNA_LIGASE_I"/>
    <property type="match status" value="1"/>
</dbReference>
<keyword evidence="5 11" id="KW-0067">ATP-binding</keyword>
<evidence type="ECO:0000256" key="3">
    <source>
        <dbReference type="ARBA" id="ARBA00022598"/>
    </source>
</evidence>
<dbReference type="AlphaFoldDB" id="A0A4D6Y8B4"/>
<dbReference type="InterPro" id="IPR001412">
    <property type="entry name" value="aa-tRNA-synth_I_CS"/>
</dbReference>
<keyword evidence="7 11" id="KW-0648">Protein biosynthesis</keyword>
<protein>
    <recommendedName>
        <fullName evidence="11">Tyrosine--tRNA ligase</fullName>
        <ecNumber evidence="11">6.1.1.1</ecNumber>
    </recommendedName>
    <alternativeName>
        <fullName evidence="11">Tyrosyl-tRNA synthetase</fullName>
        <shortName evidence="11">TyrRS</shortName>
    </alternativeName>
</protein>
<dbReference type="OrthoDB" id="9804243at2"/>
<dbReference type="Gene3D" id="3.40.50.620">
    <property type="entry name" value="HUPs"/>
    <property type="match status" value="1"/>
</dbReference>
<dbReference type="FunFam" id="1.10.240.10:FF:000001">
    <property type="entry name" value="Tyrosine--tRNA ligase"/>
    <property type="match status" value="1"/>
</dbReference>
<evidence type="ECO:0000256" key="6">
    <source>
        <dbReference type="ARBA" id="ARBA00022884"/>
    </source>
</evidence>
<evidence type="ECO:0000256" key="9">
    <source>
        <dbReference type="ARBA" id="ARBA00048248"/>
    </source>
</evidence>
<gene>
    <name evidence="11" type="primary">tyrS</name>
    <name evidence="14" type="ORF">D9V78_00425</name>
</gene>
<dbReference type="SUPFAM" id="SSF55174">
    <property type="entry name" value="Alpha-L RNA-binding motif"/>
    <property type="match status" value="1"/>
</dbReference>
<dbReference type="NCBIfam" id="TIGR00234">
    <property type="entry name" value="tyrS"/>
    <property type="match status" value="1"/>
</dbReference>
<dbReference type="InterPro" id="IPR002307">
    <property type="entry name" value="Tyr-tRNA-ligase"/>
</dbReference>
<dbReference type="EMBL" id="CP032999">
    <property type="protein sequence ID" value="QCI25887.1"/>
    <property type="molecule type" value="Genomic_DNA"/>
</dbReference>
<evidence type="ECO:0000256" key="11">
    <source>
        <dbReference type="HAMAP-Rule" id="MF_02006"/>
    </source>
</evidence>
<feature type="binding site" evidence="11">
    <location>
        <position position="237"/>
    </location>
    <ligand>
        <name>ATP</name>
        <dbReference type="ChEBI" id="CHEBI:30616"/>
    </ligand>
</feature>
<dbReference type="PROSITE" id="PS50889">
    <property type="entry name" value="S4"/>
    <property type="match status" value="1"/>
</dbReference>
<evidence type="ECO:0000256" key="4">
    <source>
        <dbReference type="ARBA" id="ARBA00022741"/>
    </source>
</evidence>
<dbReference type="RefSeq" id="WP_158350338.1">
    <property type="nucleotide sequence ID" value="NZ_CP032999.1"/>
</dbReference>
<name>A0A4D6Y8B4_9GAMM</name>
<dbReference type="HAMAP" id="MF_02006">
    <property type="entry name" value="Tyr_tRNA_synth_type1"/>
    <property type="match status" value="1"/>
</dbReference>
<dbReference type="EC" id="6.1.1.1" evidence="11"/>
<dbReference type="Proteomes" id="UP000298685">
    <property type="component" value="Chromosome"/>
</dbReference>
<dbReference type="InterPro" id="IPR054608">
    <property type="entry name" value="SYY-like_C"/>
</dbReference>
<evidence type="ECO:0000256" key="12">
    <source>
        <dbReference type="PROSITE-ProRule" id="PRU00182"/>
    </source>
</evidence>
<evidence type="ECO:0000313" key="15">
    <source>
        <dbReference type="Proteomes" id="UP000298685"/>
    </source>
</evidence>
<dbReference type="InterPro" id="IPR002305">
    <property type="entry name" value="aa-tRNA-synth_Ic"/>
</dbReference>
<dbReference type="SUPFAM" id="SSF52374">
    <property type="entry name" value="Nucleotidylyl transferase"/>
    <property type="match status" value="1"/>
</dbReference>
<dbReference type="GO" id="GO:0004831">
    <property type="term" value="F:tyrosine-tRNA ligase activity"/>
    <property type="evidence" value="ECO:0007669"/>
    <property type="project" value="UniProtKB-UniRule"/>
</dbReference>
<feature type="domain" description="Tyrosine--tRNA ligase SYY-like C-terminal" evidence="13">
    <location>
        <begin position="352"/>
        <end position="418"/>
    </location>
</feature>
<evidence type="ECO:0000256" key="5">
    <source>
        <dbReference type="ARBA" id="ARBA00022840"/>
    </source>
</evidence>
<dbReference type="InterPro" id="IPR014729">
    <property type="entry name" value="Rossmann-like_a/b/a_fold"/>
</dbReference>
<evidence type="ECO:0000256" key="8">
    <source>
        <dbReference type="ARBA" id="ARBA00023146"/>
    </source>
</evidence>
<feature type="binding site" evidence="11">
    <location>
        <position position="178"/>
    </location>
    <ligand>
        <name>L-tyrosine</name>
        <dbReference type="ChEBI" id="CHEBI:58315"/>
    </ligand>
</feature>
<feature type="short sequence motif" description="'KMSKS' region" evidence="11">
    <location>
        <begin position="234"/>
        <end position="238"/>
    </location>
</feature>
<dbReference type="FunFam" id="3.40.50.620:FF:000008">
    <property type="entry name" value="Tyrosine--tRNA ligase"/>
    <property type="match status" value="1"/>
</dbReference>
<sequence length="420" mass="48894">MNTKNLLYELQTRGFIAKVSNIFDLNKNIVNTNISVYCGFDPTADSLHVGHLLPLLCLRWFQKYGHKIVILIGYATSLIGDPSFKNKERHLMLPNLLLKWEKNIIIQINKFFEDNNFNKPIIINNYDWFKKINMIVFLRDIGKLFSVNNMINKKSVKNRINRIDQGISFTEFSYSILQAYDFLQLYKIHQVILQIGGSDQWGNIISGVNLVRKMYHDQVFGLTIPLLTQSNGTKFGKTENNQTIWLSSDRTSPYTFYQFWLNIDDKQVYSFLKLFTFLDLQIIEEIHNTNSRIQDVKVILADYITAMVHGKKKLYAAKRITHNLFCGKIINLRKSDFLQLQQDGIFCINASVSQDLKTILINTNFAVSRSDAHRLIIGSGLKINGRRERNPDYQFTNVDKLFKRFTILSKGKKKHVLLSW</sequence>
<dbReference type="Pfam" id="PF22421">
    <property type="entry name" value="SYY_C-terminal"/>
    <property type="match status" value="1"/>
</dbReference>
<feature type="binding site" evidence="11">
    <location>
        <position position="174"/>
    </location>
    <ligand>
        <name>L-tyrosine</name>
        <dbReference type="ChEBI" id="CHEBI:58315"/>
    </ligand>
</feature>
<dbReference type="GO" id="GO:0006437">
    <property type="term" value="P:tyrosyl-tRNA aminoacylation"/>
    <property type="evidence" value="ECO:0007669"/>
    <property type="project" value="UniProtKB-UniRule"/>
</dbReference>
<evidence type="ECO:0000256" key="10">
    <source>
        <dbReference type="ARBA" id="ARBA00060965"/>
    </source>
</evidence>